<protein>
    <recommendedName>
        <fullName evidence="8">Neutral metalloproteinase</fullName>
        <ecNumber evidence="8">3.4.24.-</ecNumber>
    </recommendedName>
</protein>
<dbReference type="InterPro" id="IPR027268">
    <property type="entry name" value="Peptidase_M4/M1_CTD_sf"/>
</dbReference>
<sequence>MHGNYRKGVTCAVLPPHMIEQLTRSEDPVIAKRARRTLERDVQHRTRRHITSRLESVSSEGVQPQAPGPQRTVYDARHYEVLPGEKVWNEGDAPTKDATINRACAGLGVTFDFYLKNYGRRSLDGRGLPLDAVIHYGQSYGNAFWDGERMIFGDGDGDLFLDFTIPMDIIGHELTHGIIQHAANLEYYGQSGALNESIADVFGALVKQYALRQTSGEADWLIGEGLLGPKVENGQALRSLKAPGTAYDDDTLGRDPQPTSMTDYVCTSRDNGGVHINSGIPNHAFYLLATTLGGYSWDRAGRIWYETLVGGMLPPDAQIADFARLSAASARKLYGDGREVQAVIQAWDGVDVTW</sequence>
<accession>A0A7W8B7P2</accession>
<keyword evidence="2 8" id="KW-0645">Protease</keyword>
<dbReference type="GO" id="GO:0006508">
    <property type="term" value="P:proteolysis"/>
    <property type="evidence" value="ECO:0007669"/>
    <property type="project" value="UniProtKB-KW"/>
</dbReference>
<feature type="active site" evidence="7">
    <location>
        <position position="173"/>
    </location>
</feature>
<dbReference type="InterPro" id="IPR013856">
    <property type="entry name" value="Peptidase_M4_domain"/>
</dbReference>
<dbReference type="CDD" id="cd09597">
    <property type="entry name" value="M4_TLP"/>
    <property type="match status" value="1"/>
</dbReference>
<comment type="caution">
    <text evidence="11">The sequence shown here is derived from an EMBL/GenBank/DDBJ whole genome shotgun (WGS) entry which is preliminary data.</text>
</comment>
<evidence type="ECO:0000256" key="1">
    <source>
        <dbReference type="ARBA" id="ARBA00009388"/>
    </source>
</evidence>
<dbReference type="Gene3D" id="1.10.390.10">
    <property type="entry name" value="Neutral Protease Domain 2"/>
    <property type="match status" value="1"/>
</dbReference>
<evidence type="ECO:0000256" key="7">
    <source>
        <dbReference type="PIRSR" id="PIRSR623612-1"/>
    </source>
</evidence>
<dbReference type="InterPro" id="IPR001570">
    <property type="entry name" value="Peptidase_M4_C_domain"/>
</dbReference>
<comment type="subcellular location">
    <subcellularLocation>
        <location evidence="8">Secreted</location>
    </subcellularLocation>
</comment>
<evidence type="ECO:0000313" key="12">
    <source>
        <dbReference type="Proteomes" id="UP000549009"/>
    </source>
</evidence>
<dbReference type="InterPro" id="IPR023612">
    <property type="entry name" value="Peptidase_M4"/>
</dbReference>
<dbReference type="SUPFAM" id="SSF55486">
    <property type="entry name" value="Metalloproteases ('zincins'), catalytic domain"/>
    <property type="match status" value="1"/>
</dbReference>
<name>A0A7W8B7P2_STRST</name>
<dbReference type="PANTHER" id="PTHR43579:SF1">
    <property type="entry name" value="NEUTRAL METALLOPROTEINASE"/>
    <property type="match status" value="1"/>
</dbReference>
<dbReference type="Pfam" id="PF01447">
    <property type="entry name" value="Peptidase_M4"/>
    <property type="match status" value="1"/>
</dbReference>
<organism evidence="11 12">
    <name type="scientific">Streptomyces spectabilis</name>
    <dbReference type="NCBI Taxonomy" id="68270"/>
    <lineage>
        <taxon>Bacteria</taxon>
        <taxon>Bacillati</taxon>
        <taxon>Actinomycetota</taxon>
        <taxon>Actinomycetes</taxon>
        <taxon>Kitasatosporales</taxon>
        <taxon>Streptomycetaceae</taxon>
        <taxon>Streptomyces</taxon>
    </lineage>
</organism>
<evidence type="ECO:0000259" key="9">
    <source>
        <dbReference type="Pfam" id="PF01447"/>
    </source>
</evidence>
<comment type="function">
    <text evidence="8">Extracellular zinc metalloprotease.</text>
</comment>
<dbReference type="Gene3D" id="3.10.170.10">
    <property type="match status" value="1"/>
</dbReference>
<keyword evidence="8" id="KW-0964">Secreted</keyword>
<evidence type="ECO:0000256" key="2">
    <source>
        <dbReference type="ARBA" id="ARBA00022670"/>
    </source>
</evidence>
<keyword evidence="5 8" id="KW-0862">Zinc</keyword>
<proteinExistence type="inferred from homology"/>
<keyword evidence="6 8" id="KW-0482">Metalloprotease</keyword>
<feature type="domain" description="Peptidase M4" evidence="9">
    <location>
        <begin position="84"/>
        <end position="180"/>
    </location>
</feature>
<dbReference type="GO" id="GO:0046872">
    <property type="term" value="F:metal ion binding"/>
    <property type="evidence" value="ECO:0007669"/>
    <property type="project" value="UniProtKB-UniRule"/>
</dbReference>
<gene>
    <name evidence="11" type="ORF">FHS40_009208</name>
</gene>
<dbReference type="Pfam" id="PF02868">
    <property type="entry name" value="Peptidase_M4_C"/>
    <property type="match status" value="1"/>
</dbReference>
<evidence type="ECO:0000259" key="10">
    <source>
        <dbReference type="Pfam" id="PF02868"/>
    </source>
</evidence>
<dbReference type="InterPro" id="IPR052759">
    <property type="entry name" value="Metalloprotease_M4"/>
</dbReference>
<comment type="cofactor">
    <cofactor evidence="8">
        <name>Zn(2+)</name>
        <dbReference type="ChEBI" id="CHEBI:29105"/>
    </cofactor>
</comment>
<evidence type="ECO:0000256" key="6">
    <source>
        <dbReference type="ARBA" id="ARBA00023049"/>
    </source>
</evidence>
<dbReference type="RefSeq" id="WP_184927215.1">
    <property type="nucleotide sequence ID" value="NZ_JACHJD010000067.1"/>
</dbReference>
<keyword evidence="3" id="KW-0479">Metal-binding</keyword>
<evidence type="ECO:0000256" key="3">
    <source>
        <dbReference type="ARBA" id="ARBA00022723"/>
    </source>
</evidence>
<dbReference type="Proteomes" id="UP000549009">
    <property type="component" value="Unassembled WGS sequence"/>
</dbReference>
<dbReference type="PRINTS" id="PR00730">
    <property type="entry name" value="THERMOLYSIN"/>
</dbReference>
<evidence type="ECO:0000256" key="4">
    <source>
        <dbReference type="ARBA" id="ARBA00022801"/>
    </source>
</evidence>
<keyword evidence="4 8" id="KW-0378">Hydrolase</keyword>
<dbReference type="GO" id="GO:0004222">
    <property type="term" value="F:metalloendopeptidase activity"/>
    <property type="evidence" value="ECO:0007669"/>
    <property type="project" value="UniProtKB-UniRule"/>
</dbReference>
<dbReference type="EC" id="3.4.24.-" evidence="8"/>
<feature type="active site" description="Proton donor" evidence="7">
    <location>
        <position position="275"/>
    </location>
</feature>
<evidence type="ECO:0000256" key="8">
    <source>
        <dbReference type="RuleBase" id="RU366073"/>
    </source>
</evidence>
<dbReference type="AlphaFoldDB" id="A0A7W8B7P2"/>
<keyword evidence="12" id="KW-1185">Reference proteome</keyword>
<dbReference type="GO" id="GO:0005576">
    <property type="term" value="C:extracellular region"/>
    <property type="evidence" value="ECO:0007669"/>
    <property type="project" value="UniProtKB-SubCell"/>
</dbReference>
<evidence type="ECO:0000256" key="5">
    <source>
        <dbReference type="ARBA" id="ARBA00022833"/>
    </source>
</evidence>
<dbReference type="PANTHER" id="PTHR43579">
    <property type="match status" value="1"/>
</dbReference>
<dbReference type="EMBL" id="JACHJD010000067">
    <property type="protein sequence ID" value="MBB5110078.1"/>
    <property type="molecule type" value="Genomic_DNA"/>
</dbReference>
<evidence type="ECO:0000313" key="11">
    <source>
        <dbReference type="EMBL" id="MBB5110078.1"/>
    </source>
</evidence>
<feature type="domain" description="Peptidase M4 C-terminal" evidence="10">
    <location>
        <begin position="183"/>
        <end position="352"/>
    </location>
</feature>
<reference evidence="11 12" key="1">
    <citation type="submission" date="2020-08" db="EMBL/GenBank/DDBJ databases">
        <title>Genomic Encyclopedia of Type Strains, Phase III (KMG-III): the genomes of soil and plant-associated and newly described type strains.</title>
        <authorList>
            <person name="Whitman W."/>
        </authorList>
    </citation>
    <scope>NUCLEOTIDE SEQUENCE [LARGE SCALE GENOMIC DNA]</scope>
    <source>
        <strain evidence="11 12">CECT 3146</strain>
    </source>
</reference>
<comment type="similarity">
    <text evidence="1 8">Belongs to the peptidase M4 family.</text>
</comment>